<dbReference type="Pfam" id="PF00047">
    <property type="entry name" value="ig"/>
    <property type="match status" value="1"/>
</dbReference>
<proteinExistence type="predicted"/>
<feature type="region of interest" description="Disordered" evidence="1">
    <location>
        <begin position="1"/>
        <end position="27"/>
    </location>
</feature>
<name>A0AAW0TGD1_SCYPA</name>
<dbReference type="InterPro" id="IPR013151">
    <property type="entry name" value="Immunoglobulin_dom"/>
</dbReference>
<dbReference type="SMART" id="SM00408">
    <property type="entry name" value="IGc2"/>
    <property type="match status" value="2"/>
</dbReference>
<dbReference type="InterPro" id="IPR036179">
    <property type="entry name" value="Ig-like_dom_sf"/>
</dbReference>
<dbReference type="PROSITE" id="PS50835">
    <property type="entry name" value="IG_LIKE"/>
    <property type="match status" value="2"/>
</dbReference>
<gene>
    <name evidence="3" type="ORF">O3P69_017859</name>
</gene>
<accession>A0AAW0TGD1</accession>
<dbReference type="Pfam" id="PF07686">
    <property type="entry name" value="V-set"/>
    <property type="match status" value="1"/>
</dbReference>
<feature type="compositionally biased region" description="Polar residues" evidence="1">
    <location>
        <begin position="1"/>
        <end position="12"/>
    </location>
</feature>
<dbReference type="EMBL" id="JARAKH010000030">
    <property type="protein sequence ID" value="KAK8386684.1"/>
    <property type="molecule type" value="Genomic_DNA"/>
</dbReference>
<dbReference type="Proteomes" id="UP001487740">
    <property type="component" value="Unassembled WGS sequence"/>
</dbReference>
<dbReference type="SUPFAM" id="SSF48726">
    <property type="entry name" value="Immunoglobulin"/>
    <property type="match status" value="2"/>
</dbReference>
<feature type="domain" description="Ig-like" evidence="2">
    <location>
        <begin position="35"/>
        <end position="128"/>
    </location>
</feature>
<dbReference type="PANTHER" id="PTHR23279:SF41">
    <property type="entry name" value="DEFECTIVE PROBOSCIS EXTENSION RESPONSE 4-RELATED"/>
    <property type="match status" value="1"/>
</dbReference>
<organism evidence="3 4">
    <name type="scientific">Scylla paramamosain</name>
    <name type="common">Mud crab</name>
    <dbReference type="NCBI Taxonomy" id="85552"/>
    <lineage>
        <taxon>Eukaryota</taxon>
        <taxon>Metazoa</taxon>
        <taxon>Ecdysozoa</taxon>
        <taxon>Arthropoda</taxon>
        <taxon>Crustacea</taxon>
        <taxon>Multicrustacea</taxon>
        <taxon>Malacostraca</taxon>
        <taxon>Eumalacostraca</taxon>
        <taxon>Eucarida</taxon>
        <taxon>Decapoda</taxon>
        <taxon>Pleocyemata</taxon>
        <taxon>Brachyura</taxon>
        <taxon>Eubrachyura</taxon>
        <taxon>Portunoidea</taxon>
        <taxon>Portunidae</taxon>
        <taxon>Portuninae</taxon>
        <taxon>Scylla</taxon>
    </lineage>
</organism>
<dbReference type="InterPro" id="IPR037448">
    <property type="entry name" value="Zig-8"/>
</dbReference>
<protein>
    <recommendedName>
        <fullName evidence="2">Ig-like domain-containing protein</fullName>
    </recommendedName>
</protein>
<feature type="domain" description="Ig-like" evidence="2">
    <location>
        <begin position="137"/>
        <end position="237"/>
    </location>
</feature>
<reference evidence="3 4" key="1">
    <citation type="submission" date="2023-03" db="EMBL/GenBank/DDBJ databases">
        <title>High-quality genome of Scylla paramamosain provides insights in environmental adaptation.</title>
        <authorList>
            <person name="Zhang L."/>
        </authorList>
    </citation>
    <scope>NUCLEOTIDE SEQUENCE [LARGE SCALE GENOMIC DNA]</scope>
    <source>
        <strain evidence="3">LZ_2023a</strain>
        <tissue evidence="3">Muscle</tissue>
    </source>
</reference>
<keyword evidence="4" id="KW-1185">Reference proteome</keyword>
<dbReference type="InterPro" id="IPR003598">
    <property type="entry name" value="Ig_sub2"/>
</dbReference>
<dbReference type="InterPro" id="IPR007110">
    <property type="entry name" value="Ig-like_dom"/>
</dbReference>
<dbReference type="Gene3D" id="2.60.40.10">
    <property type="entry name" value="Immunoglobulins"/>
    <property type="match status" value="2"/>
</dbReference>
<dbReference type="AlphaFoldDB" id="A0AAW0TGD1"/>
<dbReference type="GO" id="GO:0050808">
    <property type="term" value="P:synapse organization"/>
    <property type="evidence" value="ECO:0007669"/>
    <property type="project" value="TreeGrafter"/>
</dbReference>
<dbReference type="InterPro" id="IPR003599">
    <property type="entry name" value="Ig_sub"/>
</dbReference>
<sequence>MFSFPQPQSFTAKATGEPHPPPTTAPTPSHCRGCPYFLNTPTHIVTAVGADVNLTCGVRMLGDRQVSWIRKRDLHVLTTNTFTYTTESRFSAVHVNNSPYWVLSVTQAELNDSGVYECQVAAQPKIFKQFQLDVVVPKATILGSGDVFMKAGSDLNVTCRITGATEQAAPVTWYHTNPTTRSSNNVVQELNSGNRGGVQLVTDRRAGTSWLLVTQATWRDAGNYTCAPDHATPASVVVHVLDGRSWDGFDVFKGV</sequence>
<comment type="caution">
    <text evidence="3">The sequence shown here is derived from an EMBL/GenBank/DDBJ whole genome shotgun (WGS) entry which is preliminary data.</text>
</comment>
<dbReference type="InterPro" id="IPR013783">
    <property type="entry name" value="Ig-like_fold"/>
</dbReference>
<dbReference type="PANTHER" id="PTHR23279">
    <property type="entry name" value="DEFECTIVE PROBOSCIS EXTENSION RESPONSE DPR -RELATED"/>
    <property type="match status" value="1"/>
</dbReference>
<evidence type="ECO:0000259" key="2">
    <source>
        <dbReference type="PROSITE" id="PS50835"/>
    </source>
</evidence>
<dbReference type="SMART" id="SM00409">
    <property type="entry name" value="IG"/>
    <property type="match status" value="2"/>
</dbReference>
<evidence type="ECO:0000313" key="3">
    <source>
        <dbReference type="EMBL" id="KAK8386684.1"/>
    </source>
</evidence>
<dbReference type="InterPro" id="IPR013106">
    <property type="entry name" value="Ig_V-set"/>
</dbReference>
<evidence type="ECO:0000313" key="4">
    <source>
        <dbReference type="Proteomes" id="UP001487740"/>
    </source>
</evidence>
<evidence type="ECO:0000256" key="1">
    <source>
        <dbReference type="SAM" id="MobiDB-lite"/>
    </source>
</evidence>
<dbReference type="GO" id="GO:0032589">
    <property type="term" value="C:neuron projection membrane"/>
    <property type="evidence" value="ECO:0007669"/>
    <property type="project" value="TreeGrafter"/>
</dbReference>